<keyword evidence="3" id="KW-1185">Reference proteome</keyword>
<sequence length="73" mass="8476">MDHNNKSGAKTQNTTQIGNYNPWNLLFNSRRRTESENSASSNSSTDQTSTQFGSLQRQTSKNNEEYLWMIWRS</sequence>
<feature type="compositionally biased region" description="Low complexity" evidence="1">
    <location>
        <begin position="36"/>
        <end position="51"/>
    </location>
</feature>
<evidence type="ECO:0000313" key="2">
    <source>
        <dbReference type="EMBL" id="CAH2236346.1"/>
    </source>
</evidence>
<organism evidence="2 3">
    <name type="scientific">Pararge aegeria aegeria</name>
    <dbReference type="NCBI Taxonomy" id="348720"/>
    <lineage>
        <taxon>Eukaryota</taxon>
        <taxon>Metazoa</taxon>
        <taxon>Ecdysozoa</taxon>
        <taxon>Arthropoda</taxon>
        <taxon>Hexapoda</taxon>
        <taxon>Insecta</taxon>
        <taxon>Pterygota</taxon>
        <taxon>Neoptera</taxon>
        <taxon>Endopterygota</taxon>
        <taxon>Lepidoptera</taxon>
        <taxon>Glossata</taxon>
        <taxon>Ditrysia</taxon>
        <taxon>Papilionoidea</taxon>
        <taxon>Nymphalidae</taxon>
        <taxon>Satyrinae</taxon>
        <taxon>Satyrini</taxon>
        <taxon>Parargina</taxon>
        <taxon>Pararge</taxon>
    </lineage>
</organism>
<dbReference type="Proteomes" id="UP000838756">
    <property type="component" value="Unassembled WGS sequence"/>
</dbReference>
<feature type="compositionally biased region" description="Polar residues" evidence="1">
    <location>
        <begin position="1"/>
        <end position="22"/>
    </location>
</feature>
<accession>A0A8S4RGG7</accession>
<evidence type="ECO:0000256" key="1">
    <source>
        <dbReference type="SAM" id="MobiDB-lite"/>
    </source>
</evidence>
<dbReference type="AlphaFoldDB" id="A0A8S4RGG7"/>
<reference evidence="2" key="1">
    <citation type="submission" date="2022-03" db="EMBL/GenBank/DDBJ databases">
        <authorList>
            <person name="Lindestad O."/>
        </authorList>
    </citation>
    <scope>NUCLEOTIDE SEQUENCE</scope>
</reference>
<feature type="region of interest" description="Disordered" evidence="1">
    <location>
        <begin position="1"/>
        <end position="59"/>
    </location>
</feature>
<evidence type="ECO:0000313" key="3">
    <source>
        <dbReference type="Proteomes" id="UP000838756"/>
    </source>
</evidence>
<comment type="caution">
    <text evidence="2">The sequence shown here is derived from an EMBL/GenBank/DDBJ whole genome shotgun (WGS) entry which is preliminary data.</text>
</comment>
<proteinExistence type="predicted"/>
<name>A0A8S4RGG7_9NEOP</name>
<protein>
    <submittedName>
        <fullName evidence="2">Jg10727 protein</fullName>
    </submittedName>
</protein>
<dbReference type="EMBL" id="CAKXAJ010025202">
    <property type="protein sequence ID" value="CAH2236346.1"/>
    <property type="molecule type" value="Genomic_DNA"/>
</dbReference>
<gene>
    <name evidence="2" type="primary">jg10727</name>
    <name evidence="2" type="ORF">PAEG_LOCUS13800</name>
</gene>